<dbReference type="Pfam" id="PF01425">
    <property type="entry name" value="Amidase"/>
    <property type="match status" value="1"/>
</dbReference>
<evidence type="ECO:0000256" key="1">
    <source>
        <dbReference type="ARBA" id="ARBA00001311"/>
    </source>
</evidence>
<name>A0ABR4A482_9LECA</name>
<comment type="catalytic activity">
    <reaction evidence="1">
        <text>a monocarboxylic acid amide + H2O = a monocarboxylate + NH4(+)</text>
        <dbReference type="Rhea" id="RHEA:12020"/>
        <dbReference type="ChEBI" id="CHEBI:15377"/>
        <dbReference type="ChEBI" id="CHEBI:28938"/>
        <dbReference type="ChEBI" id="CHEBI:35757"/>
        <dbReference type="ChEBI" id="CHEBI:83628"/>
        <dbReference type="EC" id="3.5.1.4"/>
    </reaction>
</comment>
<dbReference type="PANTHER" id="PTHR46072">
    <property type="entry name" value="AMIDASE-RELATED-RELATED"/>
    <property type="match status" value="1"/>
</dbReference>
<evidence type="ECO:0000313" key="7">
    <source>
        <dbReference type="Proteomes" id="UP001590950"/>
    </source>
</evidence>
<gene>
    <name evidence="6" type="ORF">N7G274_007143</name>
</gene>
<reference evidence="6 7" key="1">
    <citation type="submission" date="2024-09" db="EMBL/GenBank/DDBJ databases">
        <title>Rethinking Asexuality: The Enigmatic Case of Functional Sexual Genes in Lepraria (Stereocaulaceae).</title>
        <authorList>
            <person name="Doellman M."/>
            <person name="Sun Y."/>
            <person name="Barcenas-Pena A."/>
            <person name="Lumbsch H.T."/>
            <person name="Grewe F."/>
        </authorList>
    </citation>
    <scope>NUCLEOTIDE SEQUENCE [LARGE SCALE GENOMIC DNA]</scope>
    <source>
        <strain evidence="6 7">Mercado 3170</strain>
    </source>
</reference>
<evidence type="ECO:0000256" key="4">
    <source>
        <dbReference type="ARBA" id="ARBA00022801"/>
    </source>
</evidence>
<dbReference type="Gene3D" id="3.90.1300.10">
    <property type="entry name" value="Amidase signature (AS) domain"/>
    <property type="match status" value="1"/>
</dbReference>
<comment type="similarity">
    <text evidence="2">Belongs to the amidase family.</text>
</comment>
<organism evidence="6 7">
    <name type="scientific">Stereocaulon virgatum</name>
    <dbReference type="NCBI Taxonomy" id="373712"/>
    <lineage>
        <taxon>Eukaryota</taxon>
        <taxon>Fungi</taxon>
        <taxon>Dikarya</taxon>
        <taxon>Ascomycota</taxon>
        <taxon>Pezizomycotina</taxon>
        <taxon>Lecanoromycetes</taxon>
        <taxon>OSLEUM clade</taxon>
        <taxon>Lecanoromycetidae</taxon>
        <taxon>Lecanorales</taxon>
        <taxon>Lecanorineae</taxon>
        <taxon>Stereocaulaceae</taxon>
        <taxon>Stereocaulon</taxon>
    </lineage>
</organism>
<dbReference type="PIRSF" id="PIRSF001221">
    <property type="entry name" value="Amidase_fungi"/>
    <property type="match status" value="1"/>
</dbReference>
<evidence type="ECO:0000259" key="5">
    <source>
        <dbReference type="Pfam" id="PF01425"/>
    </source>
</evidence>
<feature type="domain" description="Amidase" evidence="5">
    <location>
        <begin position="76"/>
        <end position="543"/>
    </location>
</feature>
<accession>A0ABR4A482</accession>
<evidence type="ECO:0000313" key="6">
    <source>
        <dbReference type="EMBL" id="KAL2040240.1"/>
    </source>
</evidence>
<dbReference type="PANTHER" id="PTHR46072:SF4">
    <property type="entry name" value="AMIDASE C550.07-RELATED"/>
    <property type="match status" value="1"/>
</dbReference>
<evidence type="ECO:0000256" key="3">
    <source>
        <dbReference type="ARBA" id="ARBA00012922"/>
    </source>
</evidence>
<dbReference type="EC" id="3.5.1.4" evidence="3"/>
<dbReference type="InterPro" id="IPR036928">
    <property type="entry name" value="AS_sf"/>
</dbReference>
<dbReference type="SUPFAM" id="SSF75304">
    <property type="entry name" value="Amidase signature (AS) enzymes"/>
    <property type="match status" value="1"/>
</dbReference>
<proteinExistence type="inferred from homology"/>
<sequence length="562" mass="62945">MSELNWQKIAKIAQEHRDASIRHVEPSVPEVPVQLPFDRTQIPKYLLTPEEVLITETQPEDLIVSLAAGKFTSITVTSAFLRRAGLAQALTNCLTELLPERAIARAKFLDEYFKEHGKPIGPLHGIPISVKEHFAMKGLTLNAGFVSWWDKKGEDDAHVLKILWNAGCVFYARTTEPQSLMHLETSSNLYGATTNPFNSRLTSGGSSGGEGALIGMRGSCLGLGTDIGGSIRSPAANCGVYGLRPTSYRIPTEGLSATMNGQEQIVPVLGPLSTSLDGVKLFMKTVIGAKPWLREPSLIPFPWRDQESWFRASSSSEIIRIAVMWDDRVVRPHPPITRALLEVVEKLKEVERVELLEWEPHAHDEAWEIVSSLYFCDGAREESDAIEASGEPWRPLSTFIIKDNPNVKKLSVDEIWYWTQRREAYRRAYAKIWNETGTRVGDTGDLQGMVDVILCPVGPGAAPPLDCARYWGYTSQWNVLDYPALVFPVTKVDLEVDKVDNGYKPMNDKDRYNHELWQSGPEKYKDAPVSLQLVGRRYEDEKVVEALDIIKDRIGLPFANFV</sequence>
<keyword evidence="7" id="KW-1185">Reference proteome</keyword>
<dbReference type="Proteomes" id="UP001590950">
    <property type="component" value="Unassembled WGS sequence"/>
</dbReference>
<protein>
    <recommendedName>
        <fullName evidence="3">amidase</fullName>
        <ecNumber evidence="3">3.5.1.4</ecNumber>
    </recommendedName>
</protein>
<dbReference type="PROSITE" id="PS00571">
    <property type="entry name" value="AMIDASES"/>
    <property type="match status" value="1"/>
</dbReference>
<evidence type="ECO:0000256" key="2">
    <source>
        <dbReference type="ARBA" id="ARBA00009199"/>
    </source>
</evidence>
<dbReference type="InterPro" id="IPR020556">
    <property type="entry name" value="Amidase_CS"/>
</dbReference>
<comment type="caution">
    <text evidence="6">The sequence shown here is derived from an EMBL/GenBank/DDBJ whole genome shotgun (WGS) entry which is preliminary data.</text>
</comment>
<dbReference type="EMBL" id="JBEFKJ010000022">
    <property type="protein sequence ID" value="KAL2040240.1"/>
    <property type="molecule type" value="Genomic_DNA"/>
</dbReference>
<dbReference type="InterPro" id="IPR023631">
    <property type="entry name" value="Amidase_dom"/>
</dbReference>
<keyword evidence="4" id="KW-0378">Hydrolase</keyword>